<keyword evidence="3" id="KW-1185">Reference proteome</keyword>
<dbReference type="Gene3D" id="1.25.40.10">
    <property type="entry name" value="Tetratricopeptide repeat domain"/>
    <property type="match status" value="1"/>
</dbReference>
<evidence type="ECO:0000313" key="2">
    <source>
        <dbReference type="EMBL" id="ENN92097.1"/>
    </source>
</evidence>
<dbReference type="eggNOG" id="COG4235">
    <property type="taxonomic scope" value="Bacteria"/>
</dbReference>
<comment type="caution">
    <text evidence="2">The sequence shown here is derived from an EMBL/GenBank/DDBJ whole genome shotgun (WGS) entry which is preliminary data.</text>
</comment>
<organism evidence="2 3">
    <name type="scientific">Bartonella bovis 91-4</name>
    <dbReference type="NCBI Taxonomy" id="1094491"/>
    <lineage>
        <taxon>Bacteria</taxon>
        <taxon>Pseudomonadati</taxon>
        <taxon>Pseudomonadota</taxon>
        <taxon>Alphaproteobacteria</taxon>
        <taxon>Hyphomicrobiales</taxon>
        <taxon>Bartonellaceae</taxon>
        <taxon>Bartonella</taxon>
    </lineage>
</organism>
<dbReference type="RefSeq" id="WP_010700964.1">
    <property type="nucleotide sequence ID" value="NZ_CM001844.1"/>
</dbReference>
<evidence type="ECO:0000256" key="1">
    <source>
        <dbReference type="SAM" id="Phobius"/>
    </source>
</evidence>
<feature type="transmembrane region" description="Helical" evidence="1">
    <location>
        <begin position="93"/>
        <end position="111"/>
    </location>
</feature>
<dbReference type="OrthoDB" id="9815847at2"/>
<keyword evidence="1" id="KW-1133">Transmembrane helix</keyword>
<reference evidence="2 3" key="1">
    <citation type="journal article" date="2013" name="PLoS Genet.">
        <title>A gene transfer agent and a dynamic repertoire of secretion systems hold the keys to the explosive radiation of the emerging pathogen Bartonella.</title>
        <authorList>
            <person name="Guy L."/>
            <person name="Nystedt B."/>
            <person name="Toft C."/>
            <person name="Zaremba-Niedzwiedzka K."/>
            <person name="Berglund E.C."/>
            <person name="Granberg F."/>
            <person name="Naslund K."/>
            <person name="Eriksson A.S."/>
            <person name="Andersson S.G."/>
        </authorList>
    </citation>
    <scope>NUCLEOTIDE SEQUENCE [LARGE SCALE GENOMIC DNA]</scope>
    <source>
        <strain evidence="2 3">91-4</strain>
    </source>
</reference>
<dbReference type="STRING" id="1094491.BBbe_04020"/>
<dbReference type="InterPro" id="IPR011990">
    <property type="entry name" value="TPR-like_helical_dom_sf"/>
</dbReference>
<proteinExistence type="predicted"/>
<gene>
    <name evidence="2" type="primary">cycH</name>
    <name evidence="2" type="ORF">BBbe_04020</name>
</gene>
<sequence>MLLLILAALFLILLTIAIFCLLHFDYGPKKDKQVLVMDKGKSQIYGIESGFGHNFIDKNCVQKVSLELPDTATAIETQKGFIQKPYKHHKSICAFKAFVVLFVPFVTWGIYSLTGSPGIKSYFFSELMDKDPKTLNRYEKLVRLQTLFFRMPNNGKIADALAISYFEEGLFQDAVNIYLDALRLNGETAPRLIGYGLALVGYEGGIITQEAQNAFQKAADLAPDDFYPRLFLANGLCQAGKPEQAVQLLQDFLDTMSKNVPGRSHIEAMIVQLRGTCD</sequence>
<evidence type="ECO:0000313" key="3">
    <source>
        <dbReference type="Proteomes" id="UP000014038"/>
    </source>
</evidence>
<dbReference type="HOGENOM" id="CLU_098940_0_0_5"/>
<protein>
    <submittedName>
        <fullName evidence="2">Cytochrome c-type biogenesis protein CycH</fullName>
    </submittedName>
</protein>
<feature type="transmembrane region" description="Helical" evidence="1">
    <location>
        <begin position="6"/>
        <end position="24"/>
    </location>
</feature>
<dbReference type="EMBL" id="AGWA01000006">
    <property type="protein sequence ID" value="ENN92097.1"/>
    <property type="molecule type" value="Genomic_DNA"/>
</dbReference>
<keyword evidence="1" id="KW-0812">Transmembrane</keyword>
<dbReference type="Proteomes" id="UP000014038">
    <property type="component" value="Chromosome"/>
</dbReference>
<dbReference type="SUPFAM" id="SSF48452">
    <property type="entry name" value="TPR-like"/>
    <property type="match status" value="1"/>
</dbReference>
<accession>N6VM47</accession>
<keyword evidence="1" id="KW-0472">Membrane</keyword>
<dbReference type="AlphaFoldDB" id="N6VM47"/>
<name>N6VM47_9HYPH</name>
<dbReference type="PATRIC" id="fig|1094491.5.peg.438"/>